<name>A0A0A9HR26_ARUDO</name>
<protein>
    <submittedName>
        <fullName evidence="2">Uncharacterized protein</fullName>
    </submittedName>
</protein>
<feature type="region of interest" description="Disordered" evidence="1">
    <location>
        <begin position="1"/>
        <end position="20"/>
    </location>
</feature>
<evidence type="ECO:0000313" key="2">
    <source>
        <dbReference type="EMBL" id="JAE39570.1"/>
    </source>
</evidence>
<reference evidence="2" key="1">
    <citation type="submission" date="2014-09" db="EMBL/GenBank/DDBJ databases">
        <authorList>
            <person name="Magalhaes I.L.F."/>
            <person name="Oliveira U."/>
            <person name="Santos F.R."/>
            <person name="Vidigal T.H.D.A."/>
            <person name="Brescovit A.D."/>
            <person name="Santos A.J."/>
        </authorList>
    </citation>
    <scope>NUCLEOTIDE SEQUENCE</scope>
    <source>
        <tissue evidence="2">Shoot tissue taken approximately 20 cm above the soil surface</tissue>
    </source>
</reference>
<reference evidence="2" key="2">
    <citation type="journal article" date="2015" name="Data Brief">
        <title>Shoot transcriptome of the giant reed, Arundo donax.</title>
        <authorList>
            <person name="Barrero R.A."/>
            <person name="Guerrero F.D."/>
            <person name="Moolhuijzen P."/>
            <person name="Goolsby J.A."/>
            <person name="Tidwell J."/>
            <person name="Bellgard S.E."/>
            <person name="Bellgard M.I."/>
        </authorList>
    </citation>
    <scope>NUCLEOTIDE SEQUENCE</scope>
    <source>
        <tissue evidence="2">Shoot tissue taken approximately 20 cm above the soil surface</tissue>
    </source>
</reference>
<proteinExistence type="predicted"/>
<evidence type="ECO:0000256" key="1">
    <source>
        <dbReference type="SAM" id="MobiDB-lite"/>
    </source>
</evidence>
<organism evidence="2">
    <name type="scientific">Arundo donax</name>
    <name type="common">Giant reed</name>
    <name type="synonym">Donax arundinaceus</name>
    <dbReference type="NCBI Taxonomy" id="35708"/>
    <lineage>
        <taxon>Eukaryota</taxon>
        <taxon>Viridiplantae</taxon>
        <taxon>Streptophyta</taxon>
        <taxon>Embryophyta</taxon>
        <taxon>Tracheophyta</taxon>
        <taxon>Spermatophyta</taxon>
        <taxon>Magnoliopsida</taxon>
        <taxon>Liliopsida</taxon>
        <taxon>Poales</taxon>
        <taxon>Poaceae</taxon>
        <taxon>PACMAD clade</taxon>
        <taxon>Arundinoideae</taxon>
        <taxon>Arundineae</taxon>
        <taxon>Arundo</taxon>
    </lineage>
</organism>
<feature type="compositionally biased region" description="Low complexity" evidence="1">
    <location>
        <begin position="8"/>
        <end position="20"/>
    </location>
</feature>
<dbReference type="AlphaFoldDB" id="A0A0A9HR26"/>
<dbReference type="EMBL" id="GBRH01158326">
    <property type="protein sequence ID" value="JAE39570.1"/>
    <property type="molecule type" value="Transcribed_RNA"/>
</dbReference>
<sequence length="49" mass="4853">MPSTEAIKSCSFHGCTSSSLSLSDSLISSSSITKASSDGLNLDGEGGSL</sequence>
<accession>A0A0A9HR26</accession>